<keyword evidence="1" id="KW-0732">Signal</keyword>
<organism evidence="2 3">
    <name type="scientific">Ascaris lumbricoides</name>
    <name type="common">Giant roundworm</name>
    <dbReference type="NCBI Taxonomy" id="6252"/>
    <lineage>
        <taxon>Eukaryota</taxon>
        <taxon>Metazoa</taxon>
        <taxon>Ecdysozoa</taxon>
        <taxon>Nematoda</taxon>
        <taxon>Chromadorea</taxon>
        <taxon>Rhabditida</taxon>
        <taxon>Spirurina</taxon>
        <taxon>Ascaridomorpha</taxon>
        <taxon>Ascaridoidea</taxon>
        <taxon>Ascarididae</taxon>
        <taxon>Ascaris</taxon>
    </lineage>
</organism>
<sequence length="404" mass="45184">MKGSCILFGFTCTLLCEYVYGDAECYSCFTHCKTTKNGKVDSQRCDCTGEEICLGRACFVKIEIFPDESTAIVQKGCVSDVPGDMEGCQYAGQYESIHCYCTGRLCNTREKLNNYNTRQLPTVECCECSEPHGDRCLEKKCLRQCRGNYCLIDFDGVEQGCGIGYSRLQSFLRTKNYANWQGHTTCTRYQATESTLVHGCVCTNPTGSCNEMNKTRTFQVENVIGRRKEDLTYCYSLHHKSKALIGQEVFKNSGTCEGQYCFISLTTSELMVESATFEENYEDHKEFIGISRPRYEILAGCLKVDDDKKVSVGCTTEFSTNLSEPLARHCLCDSHLCNFYHLLTGDADTRKPIADIRGKPNKSKDVTIANLPSSNEATATTTHFNIAIGISLISCSLLRLQIIN</sequence>
<name>A0A0M3HXW9_ASCLU</name>
<keyword evidence="2" id="KW-1185">Reference proteome</keyword>
<dbReference type="Proteomes" id="UP000036681">
    <property type="component" value="Unplaced"/>
</dbReference>
<feature type="signal peptide" evidence="1">
    <location>
        <begin position="1"/>
        <end position="21"/>
    </location>
</feature>
<proteinExistence type="predicted"/>
<reference evidence="3" key="1">
    <citation type="submission" date="2017-02" db="UniProtKB">
        <authorList>
            <consortium name="WormBaseParasite"/>
        </authorList>
    </citation>
    <scope>IDENTIFICATION</scope>
</reference>
<evidence type="ECO:0000256" key="1">
    <source>
        <dbReference type="SAM" id="SignalP"/>
    </source>
</evidence>
<accession>A0A0M3HXW9</accession>
<protein>
    <submittedName>
        <fullName evidence="3">UPAR/Ly6 domain-containing protein</fullName>
    </submittedName>
</protein>
<evidence type="ECO:0000313" key="3">
    <source>
        <dbReference type="WBParaSite" id="ALUE_0000825501-mRNA-1"/>
    </source>
</evidence>
<dbReference type="PANTHER" id="PTHR37433:SF15">
    <property type="entry name" value="PROTEIN CBG04492"/>
    <property type="match status" value="1"/>
</dbReference>
<dbReference type="PANTHER" id="PTHR37433">
    <property type="entry name" value="PROTEIN CBG25136-RELATED"/>
    <property type="match status" value="1"/>
</dbReference>
<dbReference type="AlphaFoldDB" id="A0A0M3HXW9"/>
<evidence type="ECO:0000313" key="2">
    <source>
        <dbReference type="Proteomes" id="UP000036681"/>
    </source>
</evidence>
<feature type="chain" id="PRO_5005656684" evidence="1">
    <location>
        <begin position="22"/>
        <end position="404"/>
    </location>
</feature>
<dbReference type="WBParaSite" id="ALUE_0000825501-mRNA-1">
    <property type="protein sequence ID" value="ALUE_0000825501-mRNA-1"/>
    <property type="gene ID" value="ALUE_0000825501"/>
</dbReference>